<evidence type="ECO:0000256" key="7">
    <source>
        <dbReference type="ARBA" id="ARBA00048342"/>
    </source>
</evidence>
<dbReference type="GO" id="GO:0003723">
    <property type="term" value="F:RNA binding"/>
    <property type="evidence" value="ECO:0007669"/>
    <property type="project" value="TreeGrafter"/>
</dbReference>
<dbReference type="PROSITE" id="PS50103">
    <property type="entry name" value="ZF_C3H1"/>
    <property type="match status" value="2"/>
</dbReference>
<comment type="function">
    <text evidence="5">Catalyzes the synthesis of dihydrouridine, a modified base, in various RNAs, such as tRNAs, mRNAs and some long non-coding RNAs (lncRNAs). Mainly modifies the uridine in position 47 (U47) in the D-loop of most cytoplasmic tRNAs. Also able to mediate the formation of dihydrouridine in some mRNAs, thereby regulating their translation.</text>
</comment>
<accession>A0A0V1F6D9</accession>
<protein>
    <recommendedName>
        <fullName evidence="11">tRNA-dihydrouridine(47) synthase [NAD(P)(+)]</fullName>
        <ecNumber evidence="11">1.3.1.-</ecNumber>
    </recommendedName>
    <alternativeName>
        <fullName evidence="11">tRNA-dihydrouridine synthase 3</fullName>
    </alternativeName>
</protein>
<dbReference type="InterPro" id="IPR036397">
    <property type="entry name" value="RNaseH_sf"/>
</dbReference>
<comment type="catalytic activity">
    <reaction evidence="9">
        <text>5,6-dihydrouridine(47) in tRNA + NADP(+) = uridine(47) in tRNA + NADPH + H(+)</text>
        <dbReference type="Rhea" id="RHEA:53360"/>
        <dbReference type="Rhea" id="RHEA-COMP:13539"/>
        <dbReference type="Rhea" id="RHEA-COMP:13540"/>
        <dbReference type="ChEBI" id="CHEBI:15378"/>
        <dbReference type="ChEBI" id="CHEBI:57783"/>
        <dbReference type="ChEBI" id="CHEBI:58349"/>
        <dbReference type="ChEBI" id="CHEBI:65315"/>
        <dbReference type="ChEBI" id="CHEBI:74443"/>
        <dbReference type="EC" id="1.3.1.89"/>
    </reaction>
    <physiologicalReaction direction="right-to-left" evidence="9">
        <dbReference type="Rhea" id="RHEA:53362"/>
    </physiologicalReaction>
</comment>
<reference evidence="13 14" key="1">
    <citation type="submission" date="2015-01" db="EMBL/GenBank/DDBJ databases">
        <title>Evolution of Trichinella species and genotypes.</title>
        <authorList>
            <person name="Korhonen P.K."/>
            <person name="Edoardo P."/>
            <person name="Giuseppe L.R."/>
            <person name="Gasser R.B."/>
        </authorList>
    </citation>
    <scope>NUCLEOTIDE SEQUENCE [LARGE SCALE GENOMIC DNA]</scope>
    <source>
        <strain evidence="13">ISS470</strain>
    </source>
</reference>
<evidence type="ECO:0000259" key="12">
    <source>
        <dbReference type="PROSITE" id="PS50103"/>
    </source>
</evidence>
<proteinExistence type="inferred from homology"/>
<dbReference type="InterPro" id="IPR047201">
    <property type="entry name" value="ERI-1_3'hExo-like"/>
</dbReference>
<dbReference type="Pfam" id="PF00929">
    <property type="entry name" value="RNase_T"/>
    <property type="match status" value="1"/>
</dbReference>
<dbReference type="AlphaFoldDB" id="A0A0V1F6D9"/>
<feature type="zinc finger region" description="C3H1-type" evidence="10">
    <location>
        <begin position="74"/>
        <end position="102"/>
    </location>
</feature>
<dbReference type="SMART" id="SM00356">
    <property type="entry name" value="ZnF_C3H1"/>
    <property type="match status" value="2"/>
</dbReference>
<feature type="non-terminal residue" evidence="13">
    <location>
        <position position="1"/>
    </location>
</feature>
<evidence type="ECO:0000256" key="11">
    <source>
        <dbReference type="RuleBase" id="RU291113"/>
    </source>
</evidence>
<dbReference type="SUPFAM" id="SSF53098">
    <property type="entry name" value="Ribonuclease H-like"/>
    <property type="match status" value="1"/>
</dbReference>
<keyword evidence="4 10" id="KW-0862">Zinc</keyword>
<dbReference type="GO" id="GO:0106414">
    <property type="term" value="F:mRNA dihydrouridine synthase activity"/>
    <property type="evidence" value="ECO:0007669"/>
    <property type="project" value="RHEA"/>
</dbReference>
<evidence type="ECO:0000256" key="4">
    <source>
        <dbReference type="ARBA" id="ARBA00022833"/>
    </source>
</evidence>
<gene>
    <name evidence="13" type="primary">dus3l</name>
    <name evidence="13" type="ORF">T4D_13629</name>
</gene>
<dbReference type="GO" id="GO:0050660">
    <property type="term" value="F:flavin adenine dinucleotide binding"/>
    <property type="evidence" value="ECO:0007669"/>
    <property type="project" value="UniProtKB-UniRule"/>
</dbReference>
<dbReference type="GO" id="GO:0102265">
    <property type="term" value="F:tRNA-dihydrouridine47 synthase activity"/>
    <property type="evidence" value="ECO:0007669"/>
    <property type="project" value="UniProtKB-EC"/>
</dbReference>
<dbReference type="InterPro" id="IPR000571">
    <property type="entry name" value="Znf_CCCH"/>
</dbReference>
<feature type="non-terminal residue" evidence="13">
    <location>
        <position position="754"/>
    </location>
</feature>
<evidence type="ECO:0000313" key="14">
    <source>
        <dbReference type="Proteomes" id="UP000054995"/>
    </source>
</evidence>
<dbReference type="EC" id="1.3.1.-" evidence="11"/>
<sequence length="754" mass="86662">LKNNLKNKTLCILLSSSYVEIEAFEVRAMDSSGVAPVKAEYLVAKKEKDGDNAQENFQGKRKGVNKKRQFYTVDDKKQLCTYILENVECKFGENCRYSHDKASYWEKKPPDISDNCPLFEELGFCKFGLNCRFAKGHTNLESLENIVKDSSGEVIKEWRFDETNQISKKEKKEMANLASRLSSEYRNVRFESDVDKERCGKKIDWSGKLCLAPLTTLGNLPFRRLCVEFGAEVTCSEMALSTSLFQGLQSEWARLARHESEKCFGIQICVNKPAQAWTVTKIIKKYAEFDFLDINAACPLDDICRVGGGANLLVHPKKLKEVVQSAKAALGDVPLTLKLRTGITKDSNVVHQFLPEVYSWGVDAVVLHGRSRNQRYINKSDWYYIEQCASVSPVPLYGIGDVLSYEDYYQHLNCGKVQGVAVARAALIKPWIFTEIIQQRHWDIRSSERLEILKKFVKYGLLHWGSDSTGVNCTRRFLLEWLSFLCRYIPVDLLEYLPQKMNDRPPAYFGRDDLETLMASRRVSDWIKISEMLLGPAIEESMLKMRAGVLNNFRQVALENLLILDFEATCDQPIQIEPQEIIEFPCVNFSLKEDRIVSQFHSYVRPVVHPNLSSFCTKLTGIVQDMVNNQPTLTEVLAQFDGWLAEQQLLTDEQRDRWTMVTCGSWDLNCQLRNQCKRMGHPVPLYFKSWINIKRIAYNATGNYPKSLITMMQSLGIEHEGRLHSGIDDVKNIVRIVQELKRRKQTFYITDSYR</sequence>
<keyword evidence="14" id="KW-1185">Reference proteome</keyword>
<feature type="domain" description="C3H1-type" evidence="12">
    <location>
        <begin position="110"/>
        <end position="140"/>
    </location>
</feature>
<dbReference type="InterPro" id="IPR013520">
    <property type="entry name" value="Ribonucl_H"/>
</dbReference>
<dbReference type="Pfam" id="PF18044">
    <property type="entry name" value="zf-CCCH_4"/>
    <property type="match status" value="1"/>
</dbReference>
<evidence type="ECO:0000256" key="1">
    <source>
        <dbReference type="ARBA" id="ARBA00022664"/>
    </source>
</evidence>
<evidence type="ECO:0000256" key="9">
    <source>
        <dbReference type="ARBA" id="ARBA00049513"/>
    </source>
</evidence>
<keyword evidence="11" id="KW-0560">Oxidoreductase</keyword>
<keyword evidence="1" id="KW-0507">mRNA processing</keyword>
<keyword evidence="11" id="KW-0285">Flavoprotein</keyword>
<evidence type="ECO:0000256" key="5">
    <source>
        <dbReference type="ARBA" id="ARBA00045365"/>
    </source>
</evidence>
<dbReference type="InterPro" id="IPR036855">
    <property type="entry name" value="Znf_CCCH_sf"/>
</dbReference>
<dbReference type="CDD" id="cd02801">
    <property type="entry name" value="DUS_like_FMN"/>
    <property type="match status" value="1"/>
</dbReference>
<dbReference type="InterPro" id="IPR013785">
    <property type="entry name" value="Aldolase_TIM"/>
</dbReference>
<dbReference type="PANTHER" id="PTHR45846:SF1">
    <property type="entry name" value="TRNA-DIHYDROURIDINE(47) SYNTHASE [NAD(P)(+)]-LIKE"/>
    <property type="match status" value="1"/>
</dbReference>
<dbReference type="SUPFAM" id="SSF51395">
    <property type="entry name" value="FMN-linked oxidoreductases"/>
    <property type="match status" value="1"/>
</dbReference>
<comment type="caution">
    <text evidence="13">The sequence shown here is derived from an EMBL/GenBank/DDBJ whole genome shotgun (WGS) entry which is preliminary data.</text>
</comment>
<dbReference type="Gene3D" id="4.10.1000.10">
    <property type="entry name" value="Zinc finger, CCCH-type"/>
    <property type="match status" value="1"/>
</dbReference>
<organism evidence="13 14">
    <name type="scientific">Trichinella pseudospiralis</name>
    <name type="common">Parasitic roundworm</name>
    <dbReference type="NCBI Taxonomy" id="6337"/>
    <lineage>
        <taxon>Eukaryota</taxon>
        <taxon>Metazoa</taxon>
        <taxon>Ecdysozoa</taxon>
        <taxon>Nematoda</taxon>
        <taxon>Enoplea</taxon>
        <taxon>Dorylaimia</taxon>
        <taxon>Trichinellida</taxon>
        <taxon>Trichinellidae</taxon>
        <taxon>Trichinella</taxon>
    </lineage>
</organism>
<dbReference type="PANTHER" id="PTHR45846">
    <property type="entry name" value="TRNA-DIHYDROURIDINE(47) SYNTHASE [NAD(P)(+)]-LIKE"/>
    <property type="match status" value="1"/>
</dbReference>
<feature type="zinc finger region" description="C3H1-type" evidence="10">
    <location>
        <begin position="110"/>
        <end position="140"/>
    </location>
</feature>
<dbReference type="EMBL" id="JYDT01000236">
    <property type="protein sequence ID" value="KRY81375.1"/>
    <property type="molecule type" value="Genomic_DNA"/>
</dbReference>
<dbReference type="SMART" id="SM00479">
    <property type="entry name" value="EXOIII"/>
    <property type="match status" value="1"/>
</dbReference>
<evidence type="ECO:0000256" key="2">
    <source>
        <dbReference type="ARBA" id="ARBA00022723"/>
    </source>
</evidence>
<keyword evidence="11" id="KW-0819">tRNA processing</keyword>
<evidence type="ECO:0000256" key="3">
    <source>
        <dbReference type="ARBA" id="ARBA00022771"/>
    </source>
</evidence>
<comment type="catalytic activity">
    <reaction evidence="7">
        <text>a 5,6-dihydrouridine in mRNA + NAD(+) = a uridine in mRNA + NADH + H(+)</text>
        <dbReference type="Rhea" id="RHEA:69851"/>
        <dbReference type="Rhea" id="RHEA-COMP:14658"/>
        <dbReference type="Rhea" id="RHEA-COMP:17789"/>
        <dbReference type="ChEBI" id="CHEBI:15378"/>
        <dbReference type="ChEBI" id="CHEBI:57540"/>
        <dbReference type="ChEBI" id="CHEBI:57945"/>
        <dbReference type="ChEBI" id="CHEBI:65315"/>
        <dbReference type="ChEBI" id="CHEBI:74443"/>
    </reaction>
    <physiologicalReaction direction="right-to-left" evidence="7">
        <dbReference type="Rhea" id="RHEA:69853"/>
    </physiologicalReaction>
</comment>
<dbReference type="InterPro" id="IPR012337">
    <property type="entry name" value="RNaseH-like_sf"/>
</dbReference>
<dbReference type="GO" id="GO:0000175">
    <property type="term" value="F:3'-5'-RNA exonuclease activity"/>
    <property type="evidence" value="ECO:0007669"/>
    <property type="project" value="InterPro"/>
</dbReference>
<keyword evidence="2 10" id="KW-0479">Metal-binding</keyword>
<evidence type="ECO:0000256" key="10">
    <source>
        <dbReference type="PROSITE-ProRule" id="PRU00723"/>
    </source>
</evidence>
<dbReference type="Gene3D" id="3.30.420.10">
    <property type="entry name" value="Ribonuclease H-like superfamily/Ribonuclease H"/>
    <property type="match status" value="1"/>
</dbReference>
<evidence type="ECO:0000256" key="6">
    <source>
        <dbReference type="ARBA" id="ARBA00048266"/>
    </source>
</evidence>
<comment type="similarity">
    <text evidence="11">Belongs to the dus family. Dus3 subfamily.</text>
</comment>
<dbReference type="InterPro" id="IPR035587">
    <property type="entry name" value="DUS-like_FMN-bd"/>
</dbReference>
<comment type="catalytic activity">
    <reaction evidence="6">
        <text>5,6-dihydrouridine(47) in tRNA + NAD(+) = uridine(47) in tRNA + NADH + H(+)</text>
        <dbReference type="Rhea" id="RHEA:53364"/>
        <dbReference type="Rhea" id="RHEA-COMP:13539"/>
        <dbReference type="Rhea" id="RHEA-COMP:13540"/>
        <dbReference type="ChEBI" id="CHEBI:15378"/>
        <dbReference type="ChEBI" id="CHEBI:57540"/>
        <dbReference type="ChEBI" id="CHEBI:57945"/>
        <dbReference type="ChEBI" id="CHEBI:65315"/>
        <dbReference type="ChEBI" id="CHEBI:74443"/>
        <dbReference type="EC" id="1.3.1.89"/>
    </reaction>
    <physiologicalReaction direction="right-to-left" evidence="6">
        <dbReference type="Rhea" id="RHEA:53366"/>
    </physiologicalReaction>
</comment>
<dbReference type="SUPFAM" id="SSF90229">
    <property type="entry name" value="CCCH zinc finger"/>
    <property type="match status" value="1"/>
</dbReference>
<dbReference type="Gene3D" id="3.20.20.70">
    <property type="entry name" value="Aldolase class I"/>
    <property type="match status" value="1"/>
</dbReference>
<keyword evidence="11" id="KW-0288">FMN</keyword>
<dbReference type="GO" id="GO:0008270">
    <property type="term" value="F:zinc ion binding"/>
    <property type="evidence" value="ECO:0007669"/>
    <property type="project" value="UniProtKB-KW"/>
</dbReference>
<name>A0A0V1F6D9_TRIPS</name>
<dbReference type="GO" id="GO:0006397">
    <property type="term" value="P:mRNA processing"/>
    <property type="evidence" value="ECO:0007669"/>
    <property type="project" value="UniProtKB-KW"/>
</dbReference>
<evidence type="ECO:0000313" key="13">
    <source>
        <dbReference type="EMBL" id="KRY81375.1"/>
    </source>
</evidence>
<evidence type="ECO:0000256" key="8">
    <source>
        <dbReference type="ARBA" id="ARBA00049447"/>
    </source>
</evidence>
<keyword evidence="3 10" id="KW-0863">Zinc-finger</keyword>
<feature type="domain" description="C3H1-type" evidence="12">
    <location>
        <begin position="74"/>
        <end position="102"/>
    </location>
</feature>
<dbReference type="Proteomes" id="UP000054995">
    <property type="component" value="Unassembled WGS sequence"/>
</dbReference>
<comment type="catalytic activity">
    <reaction evidence="8">
        <text>a 5,6-dihydrouridine in mRNA + NADP(+) = a uridine in mRNA + NADPH + H(+)</text>
        <dbReference type="Rhea" id="RHEA:69855"/>
        <dbReference type="Rhea" id="RHEA-COMP:14658"/>
        <dbReference type="Rhea" id="RHEA-COMP:17789"/>
        <dbReference type="ChEBI" id="CHEBI:15378"/>
        <dbReference type="ChEBI" id="CHEBI:57783"/>
        <dbReference type="ChEBI" id="CHEBI:58349"/>
        <dbReference type="ChEBI" id="CHEBI:65315"/>
        <dbReference type="ChEBI" id="CHEBI:74443"/>
    </reaction>
    <physiologicalReaction direction="right-to-left" evidence="8">
        <dbReference type="Rhea" id="RHEA:69857"/>
    </physiologicalReaction>
</comment>
<dbReference type="InterPro" id="IPR041367">
    <property type="entry name" value="Znf-CCCH_4"/>
</dbReference>
<dbReference type="CDD" id="cd06133">
    <property type="entry name" value="ERI-1_3'hExo_like"/>
    <property type="match status" value="1"/>
</dbReference>
<dbReference type="OrthoDB" id="259935at2759"/>
<comment type="cofactor">
    <cofactor evidence="11">
        <name>FMN</name>
        <dbReference type="ChEBI" id="CHEBI:58210"/>
    </cofactor>
</comment>
<dbReference type="Pfam" id="PF01207">
    <property type="entry name" value="Dus"/>
    <property type="match status" value="1"/>
</dbReference>